<dbReference type="GO" id="GO:0004558">
    <property type="term" value="F:alpha-1,4-glucosidase activity"/>
    <property type="evidence" value="ECO:0007669"/>
    <property type="project" value="TreeGrafter"/>
</dbReference>
<dbReference type="OrthoDB" id="1334205at2759"/>
<keyword evidence="7" id="KW-0472">Membrane</keyword>
<dbReference type="EMBL" id="BGZK01000268">
    <property type="protein sequence ID" value="GBP33029.1"/>
    <property type="molecule type" value="Genomic_DNA"/>
</dbReference>
<evidence type="ECO:0000256" key="2">
    <source>
        <dbReference type="ARBA" id="ARBA00022801"/>
    </source>
</evidence>
<dbReference type="Proteomes" id="UP000299102">
    <property type="component" value="Unassembled WGS sequence"/>
</dbReference>
<dbReference type="InterPro" id="IPR044913">
    <property type="entry name" value="P_trefoil_dom_sf"/>
</dbReference>
<evidence type="ECO:0000259" key="8">
    <source>
        <dbReference type="Pfam" id="PF01055"/>
    </source>
</evidence>
<dbReference type="GO" id="GO:0030246">
    <property type="term" value="F:carbohydrate binding"/>
    <property type="evidence" value="ECO:0007669"/>
    <property type="project" value="InterPro"/>
</dbReference>
<evidence type="ECO:0000256" key="7">
    <source>
        <dbReference type="SAM" id="Phobius"/>
    </source>
</evidence>
<dbReference type="Gene3D" id="2.60.40.1180">
    <property type="entry name" value="Golgi alpha-mannosidase II"/>
    <property type="match status" value="2"/>
</dbReference>
<keyword evidence="3" id="KW-1015">Disulfide bond</keyword>
<comment type="similarity">
    <text evidence="1 5">Belongs to the glycosyl hydrolase 31 family.</text>
</comment>
<keyword evidence="7" id="KW-1133">Transmembrane helix</keyword>
<dbReference type="PROSITE" id="PS00707">
    <property type="entry name" value="GLYCOSYL_HYDROL_F31_2"/>
    <property type="match status" value="1"/>
</dbReference>
<dbReference type="InterPro" id="IPR011013">
    <property type="entry name" value="Gal_mutarotase_sf_dom"/>
</dbReference>
<dbReference type="InterPro" id="IPR013780">
    <property type="entry name" value="Glyco_hydro_b"/>
</dbReference>
<protein>
    <submittedName>
        <fullName evidence="10">Lysosomal alpha-glucosidase</fullName>
    </submittedName>
</protein>
<dbReference type="GO" id="GO:0005975">
    <property type="term" value="P:carbohydrate metabolic process"/>
    <property type="evidence" value="ECO:0007669"/>
    <property type="project" value="InterPro"/>
</dbReference>
<dbReference type="Gene3D" id="3.20.20.80">
    <property type="entry name" value="Glycosidases"/>
    <property type="match status" value="1"/>
</dbReference>
<dbReference type="SUPFAM" id="SSF74650">
    <property type="entry name" value="Galactose mutarotase-like"/>
    <property type="match status" value="1"/>
</dbReference>
<keyword evidence="4 5" id="KW-0326">Glycosidase</keyword>
<gene>
    <name evidence="10" type="primary">GAA</name>
    <name evidence="10" type="ORF">EVAR_82869_1</name>
</gene>
<dbReference type="Pfam" id="PF21365">
    <property type="entry name" value="Glyco_hydro_31_3rd"/>
    <property type="match status" value="1"/>
</dbReference>
<keyword evidence="2 5" id="KW-0378">Hydrolase</keyword>
<comment type="caution">
    <text evidence="10">The sequence shown here is derived from an EMBL/GenBank/DDBJ whole genome shotgun (WGS) entry which is preliminary data.</text>
</comment>
<dbReference type="SUPFAM" id="SSF51445">
    <property type="entry name" value="(Trans)glycosidases"/>
    <property type="match status" value="1"/>
</dbReference>
<evidence type="ECO:0000256" key="3">
    <source>
        <dbReference type="ARBA" id="ARBA00023157"/>
    </source>
</evidence>
<evidence type="ECO:0000256" key="6">
    <source>
        <dbReference type="SAM" id="MobiDB-lite"/>
    </source>
</evidence>
<dbReference type="Gene3D" id="4.10.110.10">
    <property type="entry name" value="Spasmolytic Protein, domain 1"/>
    <property type="match status" value="1"/>
</dbReference>
<evidence type="ECO:0000259" key="9">
    <source>
        <dbReference type="Pfam" id="PF21365"/>
    </source>
</evidence>
<evidence type="ECO:0000256" key="4">
    <source>
        <dbReference type="ARBA" id="ARBA00023295"/>
    </source>
</evidence>
<dbReference type="STRING" id="151549.A0A4C1V398"/>
<keyword evidence="11" id="KW-1185">Reference proteome</keyword>
<dbReference type="AlphaFoldDB" id="A0A4C1V398"/>
<evidence type="ECO:0000256" key="1">
    <source>
        <dbReference type="ARBA" id="ARBA00007806"/>
    </source>
</evidence>
<accession>A0A4C1V398</accession>
<evidence type="ECO:0000313" key="11">
    <source>
        <dbReference type="Proteomes" id="UP000299102"/>
    </source>
</evidence>
<organism evidence="10 11">
    <name type="scientific">Eumeta variegata</name>
    <name type="common">Bagworm moth</name>
    <name type="synonym">Eumeta japonica</name>
    <dbReference type="NCBI Taxonomy" id="151549"/>
    <lineage>
        <taxon>Eukaryota</taxon>
        <taxon>Metazoa</taxon>
        <taxon>Ecdysozoa</taxon>
        <taxon>Arthropoda</taxon>
        <taxon>Hexapoda</taxon>
        <taxon>Insecta</taxon>
        <taxon>Pterygota</taxon>
        <taxon>Neoptera</taxon>
        <taxon>Endopterygota</taxon>
        <taxon>Lepidoptera</taxon>
        <taxon>Glossata</taxon>
        <taxon>Ditrysia</taxon>
        <taxon>Tineoidea</taxon>
        <taxon>Psychidae</taxon>
        <taxon>Oiketicinae</taxon>
        <taxon>Eumeta</taxon>
    </lineage>
</organism>
<reference evidence="10 11" key="1">
    <citation type="journal article" date="2019" name="Commun. Biol.">
        <title>The bagworm genome reveals a unique fibroin gene that provides high tensile strength.</title>
        <authorList>
            <person name="Kono N."/>
            <person name="Nakamura H."/>
            <person name="Ohtoshi R."/>
            <person name="Tomita M."/>
            <person name="Numata K."/>
            <person name="Arakawa K."/>
        </authorList>
    </citation>
    <scope>NUCLEOTIDE SEQUENCE [LARGE SCALE GENOMIC DNA]</scope>
</reference>
<dbReference type="InterPro" id="IPR017853">
    <property type="entry name" value="GH"/>
</dbReference>
<proteinExistence type="inferred from homology"/>
<evidence type="ECO:0000256" key="5">
    <source>
        <dbReference type="RuleBase" id="RU361185"/>
    </source>
</evidence>
<feature type="region of interest" description="Disordered" evidence="6">
    <location>
        <begin position="213"/>
        <end position="246"/>
    </location>
</feature>
<feature type="domain" description="Glycoside hydrolase family 31 TIM barrel" evidence="8">
    <location>
        <begin position="401"/>
        <end position="743"/>
    </location>
</feature>
<dbReference type="Pfam" id="PF01055">
    <property type="entry name" value="Glyco_hydro_31_2nd"/>
    <property type="match status" value="1"/>
</dbReference>
<dbReference type="CDD" id="cd06602">
    <property type="entry name" value="GH31_MGAM_SI_GAA"/>
    <property type="match status" value="1"/>
</dbReference>
<evidence type="ECO:0000313" key="10">
    <source>
        <dbReference type="EMBL" id="GBP33029.1"/>
    </source>
</evidence>
<dbReference type="PANTHER" id="PTHR22762:SF131">
    <property type="entry name" value="GLYCOSIDE HYDROLASE FAMILY 31 N-TERMINAL DOMAIN-CONTAINING PROTEIN"/>
    <property type="match status" value="1"/>
</dbReference>
<dbReference type="SUPFAM" id="SSF51011">
    <property type="entry name" value="Glycosyl hydrolase domain"/>
    <property type="match status" value="1"/>
</dbReference>
<sequence>MPKIPYKPEKSRNDDEDYEIVSFEDFCDKSPNNAKKDLLTLNDNINYRLYYEGDGLSQFIDKEVDLGNREAEELKETSLSGSKAPSWKKSVSGREPKYQRFSHPNNVRSRIVSHIPGPGSGVLLIAIVCILAVGVWWAVGGALGGAWGEEHYKRLRAKVHPEQNDFAERKYIIENIINNIDTTQMFSECSATWPHLAEHSLPRRTLHPREIRYHDHNNLSTKNKNHAGGDSKKKIEPNKKSSTYAERPLPGLNNLCSQVKENMKFDCYPQPGANEEGCLQRENRHGISTYYEKKRASGYPDDFEIAKIDFKYLSNDVLQVKIYDGVNKRFEPPYPEIPMVLGPINNLKYRVIVESTKIGFKIVRNSDNITILDSQNVGGLVLSDKFLQFSALLPTNKLYGLGERRSRFQLNTDWQQYTIFNFDTAPQENDVQWNDLDYMNNSNDFTYDHVKYADLPHFVDKLHEAGMHYIPLIDPGVSASEPRGQYPPYDRGLELEIFIKNSTGLPFVGKVWNKGSTVWPDFTHPSSMSYWVEMLSEMHHLLPYDGAWIDMNEPSNFLSGPMYGSCEPENFPYMPHVSGGEGLKSKTLCMDAIHYVGKHFDCHSLYSLTEAIATNFALMEVRGKRPFIISRSTFVGSGRYAGHWSGDIASDWHDMEMSIPELLAFSLFGIPMMGADICGFRGDTTPELCKRWMQLGAFYPFSRNHNSDTSKPQDPVSLGEEVVEASREALRLRYALLPYLYTLFHRAHVYGETVARPMFFEFPSDTATHAIDTQFMLGPSVLIVPILKPGQTEVSAYLPINESWYNFRDGRIINIKQNLTENSTVLIRGGAILALQTPPVTGPVTTTVSRSAPLQLLATGGDGVAHGQLYWDDGDSINSYEEKKFSHIEFKMVNDTLTSLVLWWGYGVPPVNMIIITSVRYSVKSVVINNKPCSKSCSFTHDSSRQVLIIHNLILALDKPFTMSWSYKHPQKLYTPKNNKLGVANNTVACKNSDCSN</sequence>
<dbReference type="InterPro" id="IPR048395">
    <property type="entry name" value="Glyco_hydro_31_C"/>
</dbReference>
<dbReference type="PANTHER" id="PTHR22762">
    <property type="entry name" value="ALPHA-GLUCOSIDASE"/>
    <property type="match status" value="1"/>
</dbReference>
<dbReference type="InterPro" id="IPR030459">
    <property type="entry name" value="Glyco_hydro_31_CS"/>
</dbReference>
<feature type="transmembrane region" description="Helical" evidence="7">
    <location>
        <begin position="122"/>
        <end position="147"/>
    </location>
</feature>
<feature type="domain" description="Glycosyl hydrolase family 31 C-terminal" evidence="9">
    <location>
        <begin position="751"/>
        <end position="833"/>
    </location>
</feature>
<feature type="compositionally biased region" description="Basic and acidic residues" evidence="6">
    <location>
        <begin position="227"/>
        <end position="239"/>
    </location>
</feature>
<keyword evidence="7" id="KW-0812">Transmembrane</keyword>
<name>A0A4C1V398_EUMVA</name>
<dbReference type="InterPro" id="IPR000322">
    <property type="entry name" value="Glyco_hydro_31_TIM"/>
</dbReference>